<proteinExistence type="predicted"/>
<sequence length="137" mass="13760">MPNTARVIRSIPFWVLVGGSLVAVGGGVYLLVDKLTVMASTLADGTATGVEVYAGQIWAVLGAILIGVGLIGLALALTLGTIGSIARGVTPSVVAEEIDVVEVVEPVTSAAPVAETVTSPVSKTDEPAQAAPERPTV</sequence>
<accession>A0A150HH58</accession>
<dbReference type="RefSeq" id="WP_061681570.1">
    <property type="nucleotide sequence ID" value="NZ_LRAD01000017.1"/>
</dbReference>
<evidence type="ECO:0000256" key="2">
    <source>
        <dbReference type="SAM" id="Phobius"/>
    </source>
</evidence>
<reference evidence="3 4" key="1">
    <citation type="submission" date="2016-01" db="EMBL/GenBank/DDBJ databases">
        <title>Draft genome sequences of Microbacterium laevaniformans LCDC 91-0039 and the type strain of Microbacterium hominis LCDC 84-209.</title>
        <authorList>
            <person name="Bernier A.-M."/>
            <person name="Bernard K."/>
        </authorList>
    </citation>
    <scope>NUCLEOTIDE SEQUENCE [LARGE SCALE GENOMIC DNA]</scope>
    <source>
        <strain evidence="3 4">LCDC 91-0039</strain>
    </source>
</reference>
<keyword evidence="2" id="KW-1133">Transmembrane helix</keyword>
<dbReference type="EMBL" id="LRAD01000017">
    <property type="protein sequence ID" value="KXZ61467.1"/>
    <property type="molecule type" value="Genomic_DNA"/>
</dbReference>
<gene>
    <name evidence="3" type="ORF">Mlaev_00465</name>
</gene>
<name>A0A150HH58_9MICO</name>
<dbReference type="STRING" id="36807.Mlaev_00465"/>
<keyword evidence="2" id="KW-0812">Transmembrane</keyword>
<feature type="transmembrane region" description="Helical" evidence="2">
    <location>
        <begin position="12"/>
        <end position="32"/>
    </location>
</feature>
<organism evidence="3 4">
    <name type="scientific">Microbacterium laevaniformans</name>
    <dbReference type="NCBI Taxonomy" id="36807"/>
    <lineage>
        <taxon>Bacteria</taxon>
        <taxon>Bacillati</taxon>
        <taxon>Actinomycetota</taxon>
        <taxon>Actinomycetes</taxon>
        <taxon>Micrococcales</taxon>
        <taxon>Microbacteriaceae</taxon>
        <taxon>Microbacterium</taxon>
    </lineage>
</organism>
<keyword evidence="4" id="KW-1185">Reference proteome</keyword>
<dbReference type="AlphaFoldDB" id="A0A150HH58"/>
<evidence type="ECO:0008006" key="5">
    <source>
        <dbReference type="Google" id="ProtNLM"/>
    </source>
</evidence>
<dbReference type="PATRIC" id="fig|36807.3.peg.481"/>
<feature type="region of interest" description="Disordered" evidence="1">
    <location>
        <begin position="115"/>
        <end position="137"/>
    </location>
</feature>
<feature type="transmembrane region" description="Helical" evidence="2">
    <location>
        <begin position="52"/>
        <end position="77"/>
    </location>
</feature>
<evidence type="ECO:0000313" key="4">
    <source>
        <dbReference type="Proteomes" id="UP000075357"/>
    </source>
</evidence>
<keyword evidence="2" id="KW-0472">Membrane</keyword>
<evidence type="ECO:0000313" key="3">
    <source>
        <dbReference type="EMBL" id="KXZ61467.1"/>
    </source>
</evidence>
<evidence type="ECO:0000256" key="1">
    <source>
        <dbReference type="SAM" id="MobiDB-lite"/>
    </source>
</evidence>
<protein>
    <recommendedName>
        <fullName evidence="5">Dinucleotide-utilizing enzyme</fullName>
    </recommendedName>
</protein>
<comment type="caution">
    <text evidence="3">The sequence shown here is derived from an EMBL/GenBank/DDBJ whole genome shotgun (WGS) entry which is preliminary data.</text>
</comment>
<dbReference type="Proteomes" id="UP000075357">
    <property type="component" value="Unassembled WGS sequence"/>
</dbReference>